<dbReference type="EMBL" id="FNQM01000004">
    <property type="protein sequence ID" value="SEA37070.1"/>
    <property type="molecule type" value="Genomic_DNA"/>
</dbReference>
<dbReference type="InterPro" id="IPR008978">
    <property type="entry name" value="HSP20-like_chaperone"/>
</dbReference>
<gene>
    <name evidence="2" type="ORF">SAMN05444370_104291</name>
</gene>
<feature type="compositionally biased region" description="Low complexity" evidence="1">
    <location>
        <begin position="84"/>
        <end position="98"/>
    </location>
</feature>
<dbReference type="Gene3D" id="2.60.40.790">
    <property type="match status" value="1"/>
</dbReference>
<keyword evidence="3" id="KW-1185">Reference proteome</keyword>
<dbReference type="OrthoDB" id="8794599at2"/>
<protein>
    <submittedName>
        <fullName evidence="2">Uncharacterized protein</fullName>
    </submittedName>
</protein>
<sequence length="186" mass="19564">MASRDDKELRGREAIEEIDRRLGGLLGPLAEGLARIVDAAEKAQDADDGRREATVETSRGPVKMRSGFSVKVGGLAGGGRDPARPVATPAAAAQPAETPLAEPRVAEPHHDVFETETSWSLAAELPGAAEADLTLTLSNGRLTVETTGARRWRLSVDAPAWLTREALSTRLVNGILDLAAQRGGAA</sequence>
<evidence type="ECO:0000313" key="2">
    <source>
        <dbReference type="EMBL" id="SEA37070.1"/>
    </source>
</evidence>
<proteinExistence type="predicted"/>
<accession>A0A1H4AME0</accession>
<dbReference type="Proteomes" id="UP000198703">
    <property type="component" value="Unassembled WGS sequence"/>
</dbReference>
<reference evidence="2 3" key="1">
    <citation type="submission" date="2016-10" db="EMBL/GenBank/DDBJ databases">
        <authorList>
            <person name="de Groot N.N."/>
        </authorList>
    </citation>
    <scope>NUCLEOTIDE SEQUENCE [LARGE SCALE GENOMIC DNA]</scope>
    <source>
        <strain evidence="2 3">DSM 15345</strain>
    </source>
</reference>
<feature type="region of interest" description="Disordered" evidence="1">
    <location>
        <begin position="75"/>
        <end position="98"/>
    </location>
</feature>
<evidence type="ECO:0000313" key="3">
    <source>
        <dbReference type="Proteomes" id="UP000198703"/>
    </source>
</evidence>
<name>A0A1H4AME0_9RHOB</name>
<dbReference type="SUPFAM" id="SSF49764">
    <property type="entry name" value="HSP20-like chaperones"/>
    <property type="match status" value="1"/>
</dbReference>
<dbReference type="CDD" id="cd06464">
    <property type="entry name" value="ACD_sHsps-like"/>
    <property type="match status" value="1"/>
</dbReference>
<organism evidence="2 3">
    <name type="scientific">Rubrimonas cliftonensis</name>
    <dbReference type="NCBI Taxonomy" id="89524"/>
    <lineage>
        <taxon>Bacteria</taxon>
        <taxon>Pseudomonadati</taxon>
        <taxon>Pseudomonadota</taxon>
        <taxon>Alphaproteobacteria</taxon>
        <taxon>Rhodobacterales</taxon>
        <taxon>Paracoccaceae</taxon>
        <taxon>Rubrimonas</taxon>
    </lineage>
</organism>
<evidence type="ECO:0000256" key="1">
    <source>
        <dbReference type="SAM" id="MobiDB-lite"/>
    </source>
</evidence>
<dbReference type="STRING" id="89524.SAMN05444370_104291"/>
<dbReference type="AlphaFoldDB" id="A0A1H4AME0"/>
<dbReference type="RefSeq" id="WP_093252363.1">
    <property type="nucleotide sequence ID" value="NZ_FNQM01000004.1"/>
</dbReference>